<dbReference type="EMBL" id="CAUYUJ010005336">
    <property type="protein sequence ID" value="CAK0813276.1"/>
    <property type="molecule type" value="Genomic_DNA"/>
</dbReference>
<feature type="region of interest" description="Disordered" evidence="1">
    <location>
        <begin position="54"/>
        <end position="97"/>
    </location>
</feature>
<accession>A0ABN9R4I8</accession>
<keyword evidence="3" id="KW-1185">Reference proteome</keyword>
<reference evidence="2" key="1">
    <citation type="submission" date="2023-10" db="EMBL/GenBank/DDBJ databases">
        <authorList>
            <person name="Chen Y."/>
            <person name="Shah S."/>
            <person name="Dougan E. K."/>
            <person name="Thang M."/>
            <person name="Chan C."/>
        </authorList>
    </citation>
    <scope>NUCLEOTIDE SEQUENCE [LARGE SCALE GENOMIC DNA]</scope>
</reference>
<gene>
    <name evidence="2" type="ORF">PCOR1329_LOCUS17273</name>
</gene>
<evidence type="ECO:0000313" key="3">
    <source>
        <dbReference type="Proteomes" id="UP001189429"/>
    </source>
</evidence>
<comment type="caution">
    <text evidence="2">The sequence shown here is derived from an EMBL/GenBank/DDBJ whole genome shotgun (WGS) entry which is preliminary data.</text>
</comment>
<feature type="compositionally biased region" description="Low complexity" evidence="1">
    <location>
        <begin position="85"/>
        <end position="97"/>
    </location>
</feature>
<organism evidence="2 3">
    <name type="scientific">Prorocentrum cordatum</name>
    <dbReference type="NCBI Taxonomy" id="2364126"/>
    <lineage>
        <taxon>Eukaryota</taxon>
        <taxon>Sar</taxon>
        <taxon>Alveolata</taxon>
        <taxon>Dinophyceae</taxon>
        <taxon>Prorocentrales</taxon>
        <taxon>Prorocentraceae</taxon>
        <taxon>Prorocentrum</taxon>
    </lineage>
</organism>
<name>A0ABN9R4I8_9DINO</name>
<evidence type="ECO:0000256" key="1">
    <source>
        <dbReference type="SAM" id="MobiDB-lite"/>
    </source>
</evidence>
<sequence length="97" mass="10916">MFIQQCGRAIRMYGHRGLPEEEHVVTTKLYVATFPRWLRGSSLACWALRAQKKHTSGKEVEKRGRRYSPPASTALASKRSKTSRRASTSTPRRSGGP</sequence>
<evidence type="ECO:0008006" key="4">
    <source>
        <dbReference type="Google" id="ProtNLM"/>
    </source>
</evidence>
<evidence type="ECO:0000313" key="2">
    <source>
        <dbReference type="EMBL" id="CAK0813276.1"/>
    </source>
</evidence>
<protein>
    <recommendedName>
        <fullName evidence="4">DNA helicase</fullName>
    </recommendedName>
</protein>
<dbReference type="Proteomes" id="UP001189429">
    <property type="component" value="Unassembled WGS sequence"/>
</dbReference>
<proteinExistence type="predicted"/>